<accession>A0ABQ1IAY3</accession>
<comment type="caution">
    <text evidence="1">The sequence shown here is derived from an EMBL/GenBank/DDBJ whole genome shotgun (WGS) entry which is preliminary data.</text>
</comment>
<evidence type="ECO:0000313" key="1">
    <source>
        <dbReference type="EMBL" id="GGB28361.1"/>
    </source>
</evidence>
<name>A0ABQ1IAY3_9PROT</name>
<reference evidence="2" key="1">
    <citation type="journal article" date="2019" name="Int. J. Syst. Evol. Microbiol.">
        <title>The Global Catalogue of Microorganisms (GCM) 10K type strain sequencing project: providing services to taxonomists for standard genome sequencing and annotation.</title>
        <authorList>
            <consortium name="The Broad Institute Genomics Platform"/>
            <consortium name="The Broad Institute Genome Sequencing Center for Infectious Disease"/>
            <person name="Wu L."/>
            <person name="Ma J."/>
        </authorList>
    </citation>
    <scope>NUCLEOTIDE SEQUENCE [LARGE SCALE GENOMIC DNA]</scope>
    <source>
        <strain evidence="2">CGMCC 1.10188</strain>
    </source>
</reference>
<organism evidence="1 2">
    <name type="scientific">Tistrella bauzanensis</name>
    <dbReference type="NCBI Taxonomy" id="657419"/>
    <lineage>
        <taxon>Bacteria</taxon>
        <taxon>Pseudomonadati</taxon>
        <taxon>Pseudomonadota</taxon>
        <taxon>Alphaproteobacteria</taxon>
        <taxon>Geminicoccales</taxon>
        <taxon>Geminicoccaceae</taxon>
        <taxon>Tistrella</taxon>
    </lineage>
</organism>
<dbReference type="Proteomes" id="UP000603352">
    <property type="component" value="Unassembled WGS sequence"/>
</dbReference>
<dbReference type="EMBL" id="BMDZ01000004">
    <property type="protein sequence ID" value="GGB28361.1"/>
    <property type="molecule type" value="Genomic_DNA"/>
</dbReference>
<keyword evidence="2" id="KW-1185">Reference proteome</keyword>
<sequence length="89" mass="9308">MEWLVKTVSDGGWRCWVASLEVNGEGRSAETGMTLAAGAPLDVAASAANPADGGGFVRAGRELAALPCPAFRLGNREARMAVHFYQAQS</sequence>
<proteinExistence type="predicted"/>
<gene>
    <name evidence="1" type="ORF">GCM10011505_07070</name>
</gene>
<protein>
    <submittedName>
        <fullName evidence="1">Uncharacterized protein</fullName>
    </submittedName>
</protein>
<evidence type="ECO:0000313" key="2">
    <source>
        <dbReference type="Proteomes" id="UP000603352"/>
    </source>
</evidence>